<protein>
    <recommendedName>
        <fullName evidence="2">RBR-type E3 ubiquitin transferase</fullName>
        <ecNumber evidence="2">2.3.2.31</ecNumber>
    </recommendedName>
</protein>
<gene>
    <name evidence="14" type="ORF">KUTeg_000049</name>
</gene>
<evidence type="ECO:0000259" key="12">
    <source>
        <dbReference type="PROSITE" id="PS50089"/>
    </source>
</evidence>
<dbReference type="EMBL" id="JARBDR010000016">
    <property type="protein sequence ID" value="KAJ8322399.1"/>
    <property type="molecule type" value="Genomic_DNA"/>
</dbReference>
<dbReference type="Pfam" id="PF01485">
    <property type="entry name" value="IBR"/>
    <property type="match status" value="2"/>
</dbReference>
<feature type="region of interest" description="Disordered" evidence="10">
    <location>
        <begin position="1"/>
        <end position="25"/>
    </location>
</feature>
<accession>A0ABQ9FYU7</accession>
<evidence type="ECO:0000256" key="7">
    <source>
        <dbReference type="ARBA" id="ARBA00022786"/>
    </source>
</evidence>
<dbReference type="Gene3D" id="2.20.25.20">
    <property type="match status" value="1"/>
</dbReference>
<dbReference type="Gene3D" id="1.20.120.1750">
    <property type="match status" value="1"/>
</dbReference>
<evidence type="ECO:0000259" key="13">
    <source>
        <dbReference type="PROSITE" id="PS51873"/>
    </source>
</evidence>
<evidence type="ECO:0000313" key="14">
    <source>
        <dbReference type="EMBL" id="KAJ8322399.1"/>
    </source>
</evidence>
<evidence type="ECO:0000256" key="2">
    <source>
        <dbReference type="ARBA" id="ARBA00012251"/>
    </source>
</evidence>
<dbReference type="SMART" id="SM00184">
    <property type="entry name" value="RING"/>
    <property type="match status" value="1"/>
</dbReference>
<evidence type="ECO:0000313" key="15">
    <source>
        <dbReference type="Proteomes" id="UP001217089"/>
    </source>
</evidence>
<dbReference type="Proteomes" id="UP001217089">
    <property type="component" value="Unassembled WGS sequence"/>
</dbReference>
<dbReference type="PANTHER" id="PTHR11685">
    <property type="entry name" value="RBR FAMILY RING FINGER AND IBR DOMAIN-CONTAINING"/>
    <property type="match status" value="1"/>
</dbReference>
<keyword evidence="11" id="KW-0812">Transmembrane</keyword>
<keyword evidence="15" id="KW-1185">Reference proteome</keyword>
<dbReference type="SUPFAM" id="SSF57850">
    <property type="entry name" value="RING/U-box"/>
    <property type="match status" value="3"/>
</dbReference>
<keyword evidence="4" id="KW-0479">Metal-binding</keyword>
<keyword evidence="11" id="KW-1133">Transmembrane helix</keyword>
<comment type="catalytic activity">
    <reaction evidence="1">
        <text>[E2 ubiquitin-conjugating enzyme]-S-ubiquitinyl-L-cysteine + [acceptor protein]-L-lysine = [E2 ubiquitin-conjugating enzyme]-L-cysteine + [acceptor protein]-N(6)-ubiquitinyl-L-lysine.</text>
        <dbReference type="EC" id="2.3.2.31"/>
    </reaction>
</comment>
<evidence type="ECO:0000256" key="11">
    <source>
        <dbReference type="SAM" id="Phobius"/>
    </source>
</evidence>
<evidence type="ECO:0000256" key="1">
    <source>
        <dbReference type="ARBA" id="ARBA00001798"/>
    </source>
</evidence>
<reference evidence="14 15" key="1">
    <citation type="submission" date="2022-12" db="EMBL/GenBank/DDBJ databases">
        <title>Chromosome-level genome of Tegillarca granosa.</title>
        <authorList>
            <person name="Kim J."/>
        </authorList>
    </citation>
    <scope>NUCLEOTIDE SEQUENCE [LARGE SCALE GENOMIC DNA]</scope>
    <source>
        <strain evidence="14">Teg-2019</strain>
        <tissue evidence="14">Adductor muscle</tissue>
    </source>
</reference>
<keyword evidence="7" id="KW-0833">Ubl conjugation pathway</keyword>
<dbReference type="CDD" id="cd20355">
    <property type="entry name" value="Rcat_RBR_RNF19"/>
    <property type="match status" value="1"/>
</dbReference>
<evidence type="ECO:0000256" key="5">
    <source>
        <dbReference type="ARBA" id="ARBA00022737"/>
    </source>
</evidence>
<feature type="domain" description="RING-type" evidence="13">
    <location>
        <begin position="91"/>
        <end position="310"/>
    </location>
</feature>
<dbReference type="InterPro" id="IPR013083">
    <property type="entry name" value="Znf_RING/FYVE/PHD"/>
</dbReference>
<keyword evidence="5" id="KW-0677">Repeat</keyword>
<feature type="transmembrane region" description="Helical" evidence="11">
    <location>
        <begin position="320"/>
        <end position="353"/>
    </location>
</feature>
<name>A0ABQ9FYU7_TEGGR</name>
<evidence type="ECO:0000256" key="4">
    <source>
        <dbReference type="ARBA" id="ARBA00022723"/>
    </source>
</evidence>
<feature type="region of interest" description="Disordered" evidence="10">
    <location>
        <begin position="39"/>
        <end position="92"/>
    </location>
</feature>
<evidence type="ECO:0000256" key="8">
    <source>
        <dbReference type="ARBA" id="ARBA00022833"/>
    </source>
</evidence>
<feature type="transmembrane region" description="Helical" evidence="11">
    <location>
        <begin position="373"/>
        <end position="404"/>
    </location>
</feature>
<dbReference type="InterPro" id="IPR001841">
    <property type="entry name" value="Znf_RING"/>
</dbReference>
<organism evidence="14 15">
    <name type="scientific">Tegillarca granosa</name>
    <name type="common">Malaysian cockle</name>
    <name type="synonym">Anadara granosa</name>
    <dbReference type="NCBI Taxonomy" id="220873"/>
    <lineage>
        <taxon>Eukaryota</taxon>
        <taxon>Metazoa</taxon>
        <taxon>Spiralia</taxon>
        <taxon>Lophotrochozoa</taxon>
        <taxon>Mollusca</taxon>
        <taxon>Bivalvia</taxon>
        <taxon>Autobranchia</taxon>
        <taxon>Pteriomorphia</taxon>
        <taxon>Arcoida</taxon>
        <taxon>Arcoidea</taxon>
        <taxon>Arcidae</taxon>
        <taxon>Tegillarca</taxon>
    </lineage>
</organism>
<sequence length="802" mass="86610">MMRKKDSEVVSVSSGNSKGSDRRKNTRFSLRRIFYVTRGSARSRSHASLDSESGKSETSFNPSSPVEHVAPKSPACSEVSQQLPPKKSNGNTKECPLCLSDRPLEDFPEIMTCHHRSCLLCLQTYLKIEITESRINISCPECTEKFHPNDIRSILKNDVLMEKYEDFMVRRVLVSDPDARWCPAPDCGYAVIATGCAGCPKLKCERPGCDSYFCYHCKQHWHPNQTCDAARAERSPNIRSASISYSGHDTDSQKDDIKPCPRCGAFIMKMNDGSCNHMACPVCGAEFCWLCMKEISDLHYLSPSGCTFWGKKPWSRKKKILWQLGTLVGAPVGITLIAGIAMPAMIIGIPVWVGRKIYSKYEHSSKHRRNLAITGGVAASILAAPVIAGLAVGIGVPILLAYVYGVVPISLCRSGGCGVHTTNKGGVRFEFDENDTAGQTGLNLDNQSVGTGHHVANPSIAPSIGDASLGMTNSLSASGSHMERAGIIRDESDHDSTSNRAIAGSSLNGSLCGGSYAGCYQHNIGEKSATVSFGDNASTKALAGSIAGYQDKDNVSVSSPLEVQVDLLSNTSRGRLNSGGSASITAGSHCDRHRNMSGQSSPISGCSYSLNSNDDSKSHIHKCRKCKRSNANAGDRIAEQCSVHFADQVSLQSFQTTDMVSQGFGYSSDIDVNDQESVFVEKTATPESCVKLKSVDCFQKRTQLNDVLPEVESDKLANLKSGTSSVPVKAVSTSALPCHITCSSNNSSQKSLCKSKSQEYCVVTEQGDEEDRSPKGRIRHRSCELAIENGRISPTIEISANK</sequence>
<feature type="compositionally biased region" description="Low complexity" evidence="10">
    <location>
        <begin position="9"/>
        <end position="18"/>
    </location>
</feature>
<dbReference type="InterPro" id="IPR002867">
    <property type="entry name" value="IBR_dom"/>
</dbReference>
<feature type="domain" description="RING-type" evidence="12">
    <location>
        <begin position="95"/>
        <end position="143"/>
    </location>
</feature>
<evidence type="ECO:0000256" key="9">
    <source>
        <dbReference type="PROSITE-ProRule" id="PRU00175"/>
    </source>
</evidence>
<feature type="compositionally biased region" description="Polar residues" evidence="10">
    <location>
        <begin position="78"/>
        <end position="92"/>
    </location>
</feature>
<evidence type="ECO:0000256" key="3">
    <source>
        <dbReference type="ARBA" id="ARBA00022679"/>
    </source>
</evidence>
<dbReference type="InterPro" id="IPR044066">
    <property type="entry name" value="TRIAD_supradom"/>
</dbReference>
<evidence type="ECO:0000256" key="10">
    <source>
        <dbReference type="SAM" id="MobiDB-lite"/>
    </source>
</evidence>
<evidence type="ECO:0000256" key="6">
    <source>
        <dbReference type="ARBA" id="ARBA00022771"/>
    </source>
</evidence>
<keyword evidence="6 9" id="KW-0863">Zinc-finger</keyword>
<keyword evidence="8" id="KW-0862">Zinc</keyword>
<dbReference type="InterPro" id="IPR031127">
    <property type="entry name" value="E3_UB_ligase_RBR"/>
</dbReference>
<comment type="caution">
    <text evidence="14">The sequence shown here is derived from an EMBL/GenBank/DDBJ whole genome shotgun (WGS) entry which is preliminary data.</text>
</comment>
<dbReference type="Gene3D" id="3.30.40.10">
    <property type="entry name" value="Zinc/RING finger domain, C3HC4 (zinc finger)"/>
    <property type="match status" value="1"/>
</dbReference>
<proteinExistence type="predicted"/>
<keyword evidence="3" id="KW-0808">Transferase</keyword>
<dbReference type="CDD" id="cd20338">
    <property type="entry name" value="BRcat_RBR_RNF19"/>
    <property type="match status" value="1"/>
</dbReference>
<keyword evidence="11" id="KW-0472">Membrane</keyword>
<dbReference type="EC" id="2.3.2.31" evidence="2"/>
<dbReference type="SMART" id="SM00647">
    <property type="entry name" value="IBR"/>
    <property type="match status" value="2"/>
</dbReference>
<dbReference type="PROSITE" id="PS51873">
    <property type="entry name" value="TRIAD"/>
    <property type="match status" value="1"/>
</dbReference>
<dbReference type="PROSITE" id="PS50089">
    <property type="entry name" value="ZF_RING_2"/>
    <property type="match status" value="1"/>
</dbReference>